<evidence type="ECO:0000256" key="1">
    <source>
        <dbReference type="SAM" id="Coils"/>
    </source>
</evidence>
<reference evidence="2 5" key="2">
    <citation type="submission" date="2020-08" db="EMBL/GenBank/DDBJ databases">
        <title>Genomic Encyclopedia of Type Strains, Phase IV (KMG-IV): sequencing the most valuable type-strain genomes for metagenomic binning, comparative biology and taxonomic classification.</title>
        <authorList>
            <person name="Goeker M."/>
        </authorList>
    </citation>
    <scope>NUCLEOTIDE SEQUENCE [LARGE SCALE GENOMIC DNA]</scope>
    <source>
        <strain evidence="2 5">DSM 12421</strain>
    </source>
</reference>
<evidence type="ECO:0000313" key="3">
    <source>
        <dbReference type="EMBL" id="QGR17475.1"/>
    </source>
</evidence>
<dbReference type="EMBL" id="CP045484">
    <property type="protein sequence ID" value="QGR17475.1"/>
    <property type="molecule type" value="Genomic_DNA"/>
</dbReference>
<accession>A0A650CIH2</accession>
<feature type="coiled-coil region" evidence="1">
    <location>
        <begin position="469"/>
        <end position="500"/>
    </location>
</feature>
<dbReference type="RefSeq" id="WP_156014961.1">
    <property type="nucleotide sequence ID" value="NZ_CP045484.1"/>
</dbReference>
<reference evidence="3 4" key="1">
    <citation type="submission" date="2019-10" db="EMBL/GenBank/DDBJ databases">
        <title>Genome Sequences from Six Type Strain Members of the Archaeal Family Sulfolobaceae: Acidianus ambivalens, Acidianus infernus, Metallosphaera prunae, Stygiolobus azoricus, Sulfolobus metallicus, and Sulfurisphaera ohwakuensis.</title>
        <authorList>
            <person name="Counts J.A."/>
            <person name="Kelly R.M."/>
        </authorList>
    </citation>
    <scope>NUCLEOTIDE SEQUENCE [LARGE SCALE GENOMIC DNA]</scope>
    <source>
        <strain evidence="3 4">TA-1</strain>
    </source>
</reference>
<gene>
    <name evidence="3" type="ORF">D1869_09940</name>
    <name evidence="2" type="ORF">HNQ62_002659</name>
</gene>
<evidence type="ECO:0000313" key="5">
    <source>
        <dbReference type="Proteomes" id="UP000582213"/>
    </source>
</evidence>
<dbReference type="GeneID" id="42801567"/>
<dbReference type="OrthoDB" id="43798at2157"/>
<evidence type="ECO:0000313" key="2">
    <source>
        <dbReference type="EMBL" id="MBB5254885.1"/>
    </source>
</evidence>
<dbReference type="KEGG" id="soh:D1869_09940"/>
<keyword evidence="4" id="KW-1185">Reference proteome</keyword>
<dbReference type="Proteomes" id="UP000427373">
    <property type="component" value="Chromosome"/>
</dbReference>
<evidence type="ECO:0000313" key="4">
    <source>
        <dbReference type="Proteomes" id="UP000427373"/>
    </source>
</evidence>
<dbReference type="EMBL" id="JACHFY010000029">
    <property type="protein sequence ID" value="MBB5254885.1"/>
    <property type="molecule type" value="Genomic_DNA"/>
</dbReference>
<dbReference type="AlphaFoldDB" id="A0A650CIH2"/>
<organism evidence="3 4">
    <name type="scientific">Sulfurisphaera ohwakuensis</name>
    <dbReference type="NCBI Taxonomy" id="69656"/>
    <lineage>
        <taxon>Archaea</taxon>
        <taxon>Thermoproteota</taxon>
        <taxon>Thermoprotei</taxon>
        <taxon>Sulfolobales</taxon>
        <taxon>Sulfolobaceae</taxon>
        <taxon>Sulfurisphaera</taxon>
    </lineage>
</organism>
<protein>
    <submittedName>
        <fullName evidence="2">ABC-type phosphate/phosphonate transport system ATPase subunit</fullName>
    </submittedName>
</protein>
<keyword evidence="1" id="KW-0175">Coiled coil</keyword>
<sequence>MREIFKVSEIRRLIRRGKALIGGLPFSGKTTLIREACEDYCEKRGIQFIELPKKFNSVDELNQWRERVKGVQNTIIEGRNYIIDLLLGKVSVADKPSLKSLYLDLRGNLVSMKALDAIKRVYNSGIKDDKVVSRILMYSTIAMPNYYTVIPKLVDEGIELYKQGRLDETLELVLGLKRLYYSFPKGDISGEDSVVYALQQVIPRNVDFKKAWKELSDTWKELVYYRLDSALKLLPGTAEKIISRKEIRPAGERANLVYVDPFFVGLAEEGASILLNGDNLCIVGPIHSGKSTLANYIRSMTNLGEVVDYNSYDLLELKNKLTSEDKRFIAVLTNDIYLSLPLTCKVIKSNDYIKDFIDYLYLKSNKLRRRKYNISIPRHYYYLYKLKYNKSDRWIEEQYRSDMTNYITSTIFGNNKELIDNYLPLLILGKEYLPFPTRVSKIILKYFNKQIDDTFVKWFSAFDFQDYEIEENKEIKAKEKEVIQKVREELVKEVKEKKLEDDLLKVFFDYLIYPEIFPDVKISDFVRDAEGYYSLITEKLLYDPDIIEELDLELGESLSTVCNSLRNVEDVIYGEKDKINSKELLQGKIQSQLKKKLLELYYSRVDYYAAIYRILSSESVNIECLRKSI</sequence>
<dbReference type="Proteomes" id="UP000582213">
    <property type="component" value="Unassembled WGS sequence"/>
</dbReference>
<proteinExistence type="predicted"/>
<name>A0A650CIH2_SULOH</name>